<evidence type="ECO:0000256" key="1">
    <source>
        <dbReference type="ARBA" id="ARBA00040365"/>
    </source>
</evidence>
<name>A0A1L8DAL3_9DIPT</name>
<protein>
    <recommendedName>
        <fullName evidence="1">G patch domain-containing protein 4</fullName>
    </recommendedName>
</protein>
<feature type="compositionally biased region" description="Acidic residues" evidence="2">
    <location>
        <begin position="318"/>
        <end position="330"/>
    </location>
</feature>
<dbReference type="GO" id="GO:0005730">
    <property type="term" value="C:nucleolus"/>
    <property type="evidence" value="ECO:0007669"/>
    <property type="project" value="TreeGrafter"/>
</dbReference>
<dbReference type="PROSITE" id="PS50174">
    <property type="entry name" value="G_PATCH"/>
    <property type="match status" value="1"/>
</dbReference>
<feature type="region of interest" description="Disordered" evidence="2">
    <location>
        <begin position="301"/>
        <end position="344"/>
    </location>
</feature>
<dbReference type="GO" id="GO:0003676">
    <property type="term" value="F:nucleic acid binding"/>
    <property type="evidence" value="ECO:0007669"/>
    <property type="project" value="InterPro"/>
</dbReference>
<feature type="region of interest" description="Disordered" evidence="2">
    <location>
        <begin position="362"/>
        <end position="414"/>
    </location>
</feature>
<feature type="compositionally biased region" description="Basic residues" evidence="2">
    <location>
        <begin position="377"/>
        <end position="391"/>
    </location>
</feature>
<dbReference type="AlphaFoldDB" id="A0A1L8DAL3"/>
<accession>A0A1L8DAL3</accession>
<reference evidence="4" key="1">
    <citation type="submission" date="2016-12" db="EMBL/GenBank/DDBJ databases">
        <title>An insight into the sialome and mialome of the sand fly, Nyssomyia neivai.</title>
        <authorList>
            <person name="Sebastian V."/>
            <person name="Goulart T.M."/>
            <person name="Oliveira W."/>
            <person name="Calvo E."/>
            <person name="Oliveira L.F."/>
            <person name="Pinto M.C."/>
            <person name="Rosselino A.M."/>
            <person name="Ribeiro J.M."/>
        </authorList>
    </citation>
    <scope>NUCLEOTIDE SEQUENCE</scope>
</reference>
<feature type="region of interest" description="Disordered" evidence="2">
    <location>
        <begin position="237"/>
        <end position="289"/>
    </location>
</feature>
<feature type="domain" description="G-patch" evidence="3">
    <location>
        <begin position="1"/>
        <end position="46"/>
    </location>
</feature>
<proteinExistence type="predicted"/>
<sequence length="414" mass="46632">MNFAQSILRKYGWSEGQGLGKNNSGISKPLKSNLKFDTSGLGHDGAAEFKDNWWECAYNSASANLDVKTDGESVKMGLRDPGSVKISKGINQTDDSKSSTYGNFVRCATLTAQGREDRIEEESGDAFAEYVPLQRPLNDEELFKACGGRTAHKGARHGLTLSGKLARLAEQDNILLQKMSESKKTPDDVGNWQTKVSKRKKKRCPIAAPTPHGSPEAASNDQQDFLYFRMNSHRDTTKKVLRRDANEESDRLEASKVHSDRILKMSEKSHGVHKHKDKKKKHRREEARDLLTDFQETLRQRIAEKSHSKKKSKRNWEDAPEDPNTLDDGGETSRSHKRLRVTDEPCLDRGIYETSTGIEVELDDTAAGHRTDSVRESKKKKSSRSQKKRMRNLMDKFAKSLTTKDPSDDEGIDP</sequence>
<dbReference type="PANTHER" id="PTHR23149:SF9">
    <property type="entry name" value="G PATCH DOMAIN-CONTAINING PROTEIN 4"/>
    <property type="match status" value="1"/>
</dbReference>
<feature type="region of interest" description="Disordered" evidence="2">
    <location>
        <begin position="178"/>
        <end position="220"/>
    </location>
</feature>
<dbReference type="EMBL" id="GFDF01010612">
    <property type="protein sequence ID" value="JAV03472.1"/>
    <property type="molecule type" value="Transcribed_RNA"/>
</dbReference>
<dbReference type="InterPro" id="IPR050656">
    <property type="entry name" value="PINX1"/>
</dbReference>
<feature type="compositionally biased region" description="Basic residues" evidence="2">
    <location>
        <begin position="271"/>
        <end position="283"/>
    </location>
</feature>
<dbReference type="Pfam" id="PF01585">
    <property type="entry name" value="G-patch"/>
    <property type="match status" value="1"/>
</dbReference>
<feature type="compositionally biased region" description="Basic and acidic residues" evidence="2">
    <location>
        <begin position="366"/>
        <end position="376"/>
    </location>
</feature>
<evidence type="ECO:0000256" key="2">
    <source>
        <dbReference type="SAM" id="MobiDB-lite"/>
    </source>
</evidence>
<dbReference type="PANTHER" id="PTHR23149">
    <property type="entry name" value="G PATCH DOMAIN CONTAINING PROTEIN"/>
    <property type="match status" value="1"/>
</dbReference>
<evidence type="ECO:0000313" key="4">
    <source>
        <dbReference type="EMBL" id="JAV03472.1"/>
    </source>
</evidence>
<feature type="compositionally biased region" description="Basic and acidic residues" evidence="2">
    <location>
        <begin position="237"/>
        <end position="270"/>
    </location>
</feature>
<organism evidence="4">
    <name type="scientific">Nyssomyia neivai</name>
    <dbReference type="NCBI Taxonomy" id="330878"/>
    <lineage>
        <taxon>Eukaryota</taxon>
        <taxon>Metazoa</taxon>
        <taxon>Ecdysozoa</taxon>
        <taxon>Arthropoda</taxon>
        <taxon>Hexapoda</taxon>
        <taxon>Insecta</taxon>
        <taxon>Pterygota</taxon>
        <taxon>Neoptera</taxon>
        <taxon>Endopterygota</taxon>
        <taxon>Diptera</taxon>
        <taxon>Nematocera</taxon>
        <taxon>Psychodoidea</taxon>
        <taxon>Psychodidae</taxon>
        <taxon>Nyssomyia</taxon>
    </lineage>
</organism>
<evidence type="ECO:0000259" key="3">
    <source>
        <dbReference type="PROSITE" id="PS50174"/>
    </source>
</evidence>
<dbReference type="SMART" id="SM00443">
    <property type="entry name" value="G_patch"/>
    <property type="match status" value="1"/>
</dbReference>
<dbReference type="InterPro" id="IPR000467">
    <property type="entry name" value="G_patch_dom"/>
</dbReference>